<name>C9LNP7_9FIRM</name>
<evidence type="ECO:0000313" key="2">
    <source>
        <dbReference type="Proteomes" id="UP000004736"/>
    </source>
</evidence>
<protein>
    <submittedName>
        <fullName evidence="1">Uncharacterized protein</fullName>
    </submittedName>
</protein>
<comment type="caution">
    <text evidence="1">The sequence shown here is derived from an EMBL/GenBank/DDBJ whole genome shotgun (WGS) entry which is preliminary data.</text>
</comment>
<accession>C9LNP7</accession>
<dbReference type="HOGENOM" id="CLU_2355229_0_0_9"/>
<reference evidence="1" key="1">
    <citation type="submission" date="2009-09" db="EMBL/GenBank/DDBJ databases">
        <authorList>
            <person name="Weinstock G."/>
            <person name="Sodergren E."/>
            <person name="Clifton S."/>
            <person name="Fulton L."/>
            <person name="Fulton B."/>
            <person name="Courtney L."/>
            <person name="Fronick C."/>
            <person name="Harrison M."/>
            <person name="Strong C."/>
            <person name="Farmer C."/>
            <person name="Delahaunty K."/>
            <person name="Markovic C."/>
            <person name="Hall O."/>
            <person name="Minx P."/>
            <person name="Tomlinson C."/>
            <person name="Mitreva M."/>
            <person name="Nelson J."/>
            <person name="Hou S."/>
            <person name="Wollam A."/>
            <person name="Pepin K.H."/>
            <person name="Johnson M."/>
            <person name="Bhonagiri V."/>
            <person name="Nash W.E."/>
            <person name="Warren W."/>
            <person name="Chinwalla A."/>
            <person name="Mardis E.R."/>
            <person name="Wilson R.K."/>
        </authorList>
    </citation>
    <scope>NUCLEOTIDE SEQUENCE [LARGE SCALE GENOMIC DNA]</scope>
    <source>
        <strain evidence="1">DSM 15470</strain>
    </source>
</reference>
<dbReference type="Proteomes" id="UP000004736">
    <property type="component" value="Unassembled WGS sequence"/>
</dbReference>
<dbReference type="STRING" id="592028.GCWU000321_01170"/>
<evidence type="ECO:0000313" key="1">
    <source>
        <dbReference type="EMBL" id="EEW97183.1"/>
    </source>
</evidence>
<dbReference type="AlphaFoldDB" id="C9LNP7"/>
<proteinExistence type="predicted"/>
<dbReference type="RefSeq" id="WP_007070116.1">
    <property type="nucleotide sequence ID" value="NZ_GG698602.1"/>
</dbReference>
<organism evidence="1 2">
    <name type="scientific">Dialister invisus DSM 15470</name>
    <dbReference type="NCBI Taxonomy" id="592028"/>
    <lineage>
        <taxon>Bacteria</taxon>
        <taxon>Bacillati</taxon>
        <taxon>Bacillota</taxon>
        <taxon>Negativicutes</taxon>
        <taxon>Veillonellales</taxon>
        <taxon>Veillonellaceae</taxon>
        <taxon>Dialister</taxon>
    </lineage>
</organism>
<gene>
    <name evidence="1" type="ORF">GCWU000321_01170</name>
</gene>
<sequence length="99" mass="11319">MSNFIGIKINTKCPITRILTGKTIREITKAVEDERKSGVLICSRMEGKGGYFMPANDVEIQSQLASFERRIKSQEITLWAFRRYVKERAISAVAKLPKR</sequence>
<keyword evidence="2" id="KW-1185">Reference proteome</keyword>
<dbReference type="EMBL" id="ACIM02000001">
    <property type="protein sequence ID" value="EEW97183.1"/>
    <property type="molecule type" value="Genomic_DNA"/>
</dbReference>
<dbReference type="GeneID" id="78277819"/>